<feature type="domain" description="Polysaccharide pyruvyl transferase" evidence="1">
    <location>
        <begin position="20"/>
        <end position="286"/>
    </location>
</feature>
<dbReference type="Pfam" id="PF04230">
    <property type="entry name" value="PS_pyruv_trans"/>
    <property type="match status" value="1"/>
</dbReference>
<sequence length="348" mass="38386">MGNVKAHRPVLLCGYYGFGNGGDEALLAVLLQLLPADVTPIVLSANVSETQALHRVKAVDRRQLGKLLQTIRQCQGFIWGGGSLMQDATSAISPLYYGGLMLWAQLWGLKTVAWAQGIGPLTRPFSQWWTAWLLSRCSVVTVRDSQSAAWLQKRQVPSAQAPDPVWALTTIAYSEELPERRVAICLRPHSSLTSAGLSRLTEALIDFQKATDTFILLVPFQKSKDVPLATLLQAHLPKVSQTVYLENPQQLKGLFETVQMTIAMRLHALIMAAAAGSKCFALSYDPKVQVLAQELTLPHWILPDLPNTASEMTQAWLDLYSYGQALSPQRIQGICQATKTHQKALNIF</sequence>
<dbReference type="PANTHER" id="PTHR36836">
    <property type="entry name" value="COLANIC ACID BIOSYNTHESIS PROTEIN WCAK"/>
    <property type="match status" value="1"/>
</dbReference>
<dbReference type="RefSeq" id="WP_322878020.1">
    <property type="nucleotide sequence ID" value="NZ_JAVMIP010000006.1"/>
</dbReference>
<dbReference type="PANTHER" id="PTHR36836:SF1">
    <property type="entry name" value="COLANIC ACID BIOSYNTHESIS PROTEIN WCAK"/>
    <property type="match status" value="1"/>
</dbReference>
<dbReference type="InterPro" id="IPR007345">
    <property type="entry name" value="Polysacch_pyruvyl_Trfase"/>
</dbReference>
<dbReference type="EMBL" id="JAVMIP010000006">
    <property type="protein sequence ID" value="MDS3860754.1"/>
    <property type="molecule type" value="Genomic_DNA"/>
</dbReference>
<dbReference type="NCBIfam" id="TIGR03609">
    <property type="entry name" value="S_layer_CsaB"/>
    <property type="match status" value="1"/>
</dbReference>
<proteinExistence type="predicted"/>
<evidence type="ECO:0000313" key="2">
    <source>
        <dbReference type="EMBL" id="MDS3860754.1"/>
    </source>
</evidence>
<evidence type="ECO:0000259" key="1">
    <source>
        <dbReference type="Pfam" id="PF04230"/>
    </source>
</evidence>
<reference evidence="3" key="1">
    <citation type="submission" date="2023-07" db="EMBL/GenBank/DDBJ databases">
        <authorList>
            <person name="Luz R."/>
            <person name="Cordeiro R."/>
            <person name="Fonseca A."/>
            <person name="Goncalves V."/>
        </authorList>
    </citation>
    <scope>NUCLEOTIDE SEQUENCE [LARGE SCALE GENOMIC DNA]</scope>
    <source>
        <strain evidence="3">BACA0444</strain>
    </source>
</reference>
<keyword evidence="2" id="KW-0808">Transferase</keyword>
<name>A0AAE4FSI3_9CYAN</name>
<protein>
    <submittedName>
        <fullName evidence="2">Polysaccharide pyruvyl transferase CsaB</fullName>
    </submittedName>
</protein>
<gene>
    <name evidence="2" type="primary">csaB</name>
    <name evidence="2" type="ORF">RIF25_07995</name>
</gene>
<comment type="caution">
    <text evidence="2">The sequence shown here is derived from an EMBL/GenBank/DDBJ whole genome shotgun (WGS) entry which is preliminary data.</text>
</comment>
<accession>A0AAE4FSI3</accession>
<evidence type="ECO:0000313" key="3">
    <source>
        <dbReference type="Proteomes" id="UP001268256"/>
    </source>
</evidence>
<dbReference type="AlphaFoldDB" id="A0AAE4FSI3"/>
<dbReference type="GO" id="GO:0016740">
    <property type="term" value="F:transferase activity"/>
    <property type="evidence" value="ECO:0007669"/>
    <property type="project" value="UniProtKB-KW"/>
</dbReference>
<keyword evidence="3" id="KW-1185">Reference proteome</keyword>
<dbReference type="Proteomes" id="UP001268256">
    <property type="component" value="Unassembled WGS sequence"/>
</dbReference>
<dbReference type="InterPro" id="IPR019896">
    <property type="entry name" value="Polysacch_pyruvyl_Trfase_CsaB"/>
</dbReference>
<organism evidence="2 3">
    <name type="scientific">Pseudocalidococcus azoricus BACA0444</name>
    <dbReference type="NCBI Taxonomy" id="2918990"/>
    <lineage>
        <taxon>Bacteria</taxon>
        <taxon>Bacillati</taxon>
        <taxon>Cyanobacteriota</taxon>
        <taxon>Cyanophyceae</taxon>
        <taxon>Acaryochloridales</taxon>
        <taxon>Thermosynechococcaceae</taxon>
        <taxon>Pseudocalidococcus</taxon>
        <taxon>Pseudocalidococcus azoricus</taxon>
    </lineage>
</organism>